<evidence type="ECO:0008006" key="4">
    <source>
        <dbReference type="Google" id="ProtNLM"/>
    </source>
</evidence>
<name>A0A432M7A5_9GAMM</name>
<dbReference type="AlphaFoldDB" id="A0A432M7A5"/>
<feature type="signal peptide" evidence="1">
    <location>
        <begin position="1"/>
        <end position="24"/>
    </location>
</feature>
<organism evidence="2 3">
    <name type="scientific">Dyella choica</name>
    <dbReference type="NCBI Taxonomy" id="1927959"/>
    <lineage>
        <taxon>Bacteria</taxon>
        <taxon>Pseudomonadati</taxon>
        <taxon>Pseudomonadota</taxon>
        <taxon>Gammaproteobacteria</taxon>
        <taxon>Lysobacterales</taxon>
        <taxon>Rhodanobacteraceae</taxon>
        <taxon>Dyella</taxon>
    </lineage>
</organism>
<gene>
    <name evidence="2" type="ORF">EKH80_08985</name>
</gene>
<evidence type="ECO:0000313" key="3">
    <source>
        <dbReference type="Proteomes" id="UP000274358"/>
    </source>
</evidence>
<accession>A0A432M7A5</accession>
<protein>
    <recommendedName>
        <fullName evidence="4">C-type lysozyme inhibitor domain-containing protein</fullName>
    </recommendedName>
</protein>
<feature type="chain" id="PRO_5019492658" description="C-type lysozyme inhibitor domain-containing protein" evidence="1">
    <location>
        <begin position="25"/>
        <end position="131"/>
    </location>
</feature>
<evidence type="ECO:0000313" key="2">
    <source>
        <dbReference type="EMBL" id="RUL76830.1"/>
    </source>
</evidence>
<sequence length="131" mass="14164">MEMKYSGLSWLMLSLFIAPAIACASDNDARQTVINSMHDIQLQPGESVEVDHFDCGKNTLASLTVNHSSSYPLLLQIQGGDFAKFTLAKQDGDYVTARAQSSGTRFDFHVTNRSTQAITATVGATCQAVES</sequence>
<dbReference type="RefSeq" id="WP_126684390.1">
    <property type="nucleotide sequence ID" value="NZ_RYYV01000005.1"/>
</dbReference>
<dbReference type="EMBL" id="RYYV01000005">
    <property type="protein sequence ID" value="RUL76830.1"/>
    <property type="molecule type" value="Genomic_DNA"/>
</dbReference>
<keyword evidence="3" id="KW-1185">Reference proteome</keyword>
<proteinExistence type="predicted"/>
<keyword evidence="1" id="KW-0732">Signal</keyword>
<comment type="caution">
    <text evidence="2">The sequence shown here is derived from an EMBL/GenBank/DDBJ whole genome shotgun (WGS) entry which is preliminary data.</text>
</comment>
<dbReference type="Proteomes" id="UP000274358">
    <property type="component" value="Unassembled WGS sequence"/>
</dbReference>
<reference evidence="2 3" key="1">
    <citation type="submission" date="2018-12" db="EMBL/GenBank/DDBJ databases">
        <title>Dyella dinghuensis sp. nov. DHOA06 and Dyella choica sp. nov. 4M-K27, isolated from forest soil.</title>
        <authorList>
            <person name="Qiu L.-H."/>
            <person name="Gao Z.-H."/>
        </authorList>
    </citation>
    <scope>NUCLEOTIDE SEQUENCE [LARGE SCALE GENOMIC DNA]</scope>
    <source>
        <strain evidence="2 3">4M-K27</strain>
    </source>
</reference>
<evidence type="ECO:0000256" key="1">
    <source>
        <dbReference type="SAM" id="SignalP"/>
    </source>
</evidence>